<sequence length="96" mass="10929">MFYLRTAAPIMFLVFLFDFLVPRFIKEEVAFGLYGETEDPEVDEYFPMCALKDVVEGEPGIVMVGTMRSFNLFGFALFPKLIGELRPYDPDATVEG</sequence>
<evidence type="ECO:0000313" key="1">
    <source>
        <dbReference type="EMBL" id="AHZ60258.1"/>
    </source>
</evidence>
<dbReference type="Proteomes" id="UP000028741">
    <property type="component" value="Segment"/>
</dbReference>
<accession>A0A075E110</accession>
<gene>
    <name evidence="1" type="ORF">DA66_0179</name>
</gene>
<reference evidence="1 2" key="1">
    <citation type="journal article" date="2014" name="Arch. Virol.">
        <title>Complete genome sequence of a broad-host-range lytic Dickeya spp. bacteriophage ?D5.</title>
        <authorList>
            <person name="Czajkowski R."/>
            <person name="Ozymko Z."/>
            <person name="Zwirowski S."/>
            <person name="Lojkowska E."/>
        </authorList>
    </citation>
    <scope>NUCLEOTIDE SEQUENCE [LARGE SCALE GENOMIC DNA]</scope>
</reference>
<dbReference type="GeneID" id="22113344"/>
<name>A0A075E110_9CAUD</name>
<keyword evidence="2" id="KW-1185">Reference proteome</keyword>
<dbReference type="RefSeq" id="YP_009103018.1">
    <property type="nucleotide sequence ID" value="NC_025452.1"/>
</dbReference>
<organism evidence="1 2">
    <name type="scientific">Dickeya phage RC-2014</name>
    <dbReference type="NCBI Taxonomy" id="1477406"/>
    <lineage>
        <taxon>Viruses</taxon>
        <taxon>Duplodnaviria</taxon>
        <taxon>Heunggongvirae</taxon>
        <taxon>Uroviricota</taxon>
        <taxon>Caudoviricetes</taxon>
        <taxon>Pantevenvirales</taxon>
        <taxon>Ackermannviridae</taxon>
        <taxon>Aglimvirinae</taxon>
        <taxon>Limestonevirus</taxon>
        <taxon>Limestonevirus RC2014</taxon>
    </lineage>
</organism>
<dbReference type="KEGG" id="vg:22113344"/>
<evidence type="ECO:0000313" key="2">
    <source>
        <dbReference type="Proteomes" id="UP000028741"/>
    </source>
</evidence>
<protein>
    <submittedName>
        <fullName evidence="1">Uncharacterized protein</fullName>
    </submittedName>
</protein>
<dbReference type="EMBL" id="KJ716335">
    <property type="protein sequence ID" value="AHZ60258.1"/>
    <property type="molecule type" value="Genomic_DNA"/>
</dbReference>
<proteinExistence type="predicted"/>